<comment type="function">
    <text evidence="3">May play the central regulatory role in sporulation. It may be an element of the effector pathway responsible for the activation of sporulation genes in response to nutritional stress. Spo0A may act in concert with spo0H (a sigma factor) to control the expression of some genes that are critical to the sporulation process.</text>
</comment>
<dbReference type="PROSITE" id="PS50110">
    <property type="entry name" value="RESPONSE_REGULATORY"/>
    <property type="match status" value="1"/>
</dbReference>
<reference evidence="7" key="1">
    <citation type="submission" date="2020-08" db="EMBL/GenBank/DDBJ databases">
        <title>Genomic insights into the carbon and energy metabolism of the first obligate autotrophic acetogenic bacterium Aceticella autotrophica gen. nov., sp. nov.</title>
        <authorList>
            <person name="Toshchakov S.V."/>
            <person name="Elcheninov A.G."/>
            <person name="Kublanov I.V."/>
            <person name="Frolov E.N."/>
            <person name="Lebedinsky A.V."/>
        </authorList>
    </citation>
    <scope>NUCLEOTIDE SEQUENCE</scope>
    <source>
        <strain evidence="7">3443-3Ac</strain>
    </source>
</reference>
<dbReference type="Gene3D" id="3.40.50.2300">
    <property type="match status" value="1"/>
</dbReference>
<keyword evidence="8" id="KW-1185">Reference proteome</keyword>
<dbReference type="SMART" id="SM00448">
    <property type="entry name" value="REC"/>
    <property type="match status" value="1"/>
</dbReference>
<organism evidence="7 8">
    <name type="scientific">Aceticella autotrophica</name>
    <dbReference type="NCBI Taxonomy" id="2755338"/>
    <lineage>
        <taxon>Bacteria</taxon>
        <taxon>Bacillati</taxon>
        <taxon>Bacillota</taxon>
        <taxon>Clostridia</taxon>
        <taxon>Thermoanaerobacterales</taxon>
        <taxon>Thermoanaerobacteraceae</taxon>
        <taxon>Aceticella</taxon>
    </lineage>
</organism>
<feature type="modified residue" description="4-aspartylphosphate" evidence="4">
    <location>
        <position position="54"/>
    </location>
</feature>
<dbReference type="Gene3D" id="3.30.70.270">
    <property type="match status" value="1"/>
</dbReference>
<evidence type="ECO:0000256" key="2">
    <source>
        <dbReference type="ARBA" id="ARBA00022553"/>
    </source>
</evidence>
<dbReference type="KEGG" id="aaut:ACETAC_03045"/>
<dbReference type="PANTHER" id="PTHR44591:SF3">
    <property type="entry name" value="RESPONSE REGULATORY DOMAIN-CONTAINING PROTEIN"/>
    <property type="match status" value="1"/>
</dbReference>
<dbReference type="CDD" id="cd17574">
    <property type="entry name" value="REC_OmpR"/>
    <property type="match status" value="1"/>
</dbReference>
<protein>
    <recommendedName>
        <fullName evidence="1">Stage 0 sporulation protein A homolog</fullName>
    </recommendedName>
</protein>
<dbReference type="InterPro" id="IPR043128">
    <property type="entry name" value="Rev_trsase/Diguanyl_cyclase"/>
</dbReference>
<evidence type="ECO:0000259" key="5">
    <source>
        <dbReference type="PROSITE" id="PS50110"/>
    </source>
</evidence>
<evidence type="ECO:0000259" key="6">
    <source>
        <dbReference type="PROSITE" id="PS50887"/>
    </source>
</evidence>
<accession>A0A975GAY7</accession>
<evidence type="ECO:0000313" key="8">
    <source>
        <dbReference type="Proteomes" id="UP000671913"/>
    </source>
</evidence>
<dbReference type="RefSeq" id="WP_284680596.1">
    <property type="nucleotide sequence ID" value="NZ_CP060096.1"/>
</dbReference>
<dbReference type="SUPFAM" id="SSF55073">
    <property type="entry name" value="Nucleotide cyclase"/>
    <property type="match status" value="1"/>
</dbReference>
<dbReference type="AlphaFoldDB" id="A0A975GAY7"/>
<dbReference type="SMART" id="SM00267">
    <property type="entry name" value="GGDEF"/>
    <property type="match status" value="1"/>
</dbReference>
<dbReference type="Proteomes" id="UP000671913">
    <property type="component" value="Chromosome"/>
</dbReference>
<dbReference type="GO" id="GO:0000160">
    <property type="term" value="P:phosphorelay signal transduction system"/>
    <property type="evidence" value="ECO:0007669"/>
    <property type="project" value="InterPro"/>
</dbReference>
<proteinExistence type="predicted"/>
<keyword evidence="2 4" id="KW-0597">Phosphoprotein</keyword>
<dbReference type="Pfam" id="PF00990">
    <property type="entry name" value="GGDEF"/>
    <property type="match status" value="1"/>
</dbReference>
<evidence type="ECO:0000313" key="7">
    <source>
        <dbReference type="EMBL" id="QSZ27878.1"/>
    </source>
</evidence>
<gene>
    <name evidence="7" type="ORF">ACETAC_03045</name>
</gene>
<evidence type="ECO:0000256" key="3">
    <source>
        <dbReference type="ARBA" id="ARBA00024867"/>
    </source>
</evidence>
<sequence length="310" mass="36108">MCKKSILIVDDNRLSRKILKDILEKAEYIVYEAENGEEALGIYKKNLPDMVILDIVMPKMSGFDILRILRNDQENLMVPIILLTSKDDFNEKLYGLELGADDYIIKPFNEKEFIIRVKNLFQRIDHNRMANPLTGLRGNLDIKFEIKRRIKKGEPYAVMYIDLDNFKEYNDYYGFARGDKVLTMTAGILSESINLVGNQNDFLGHIGGDDFIIVTTPDKVEDICQYIIKNFDEKIKNLYDEKDRKRGYIEAVGRRGEKNKYPFVSISIAVVTDEYRKFQNELQISEVAAELKRKLKTMKGSKFLKDQRKE</sequence>
<dbReference type="InterPro" id="IPR001789">
    <property type="entry name" value="Sig_transdc_resp-reg_receiver"/>
</dbReference>
<dbReference type="SUPFAM" id="SSF52172">
    <property type="entry name" value="CheY-like"/>
    <property type="match status" value="1"/>
</dbReference>
<name>A0A975GAY7_9THEO</name>
<dbReference type="EMBL" id="CP060096">
    <property type="protein sequence ID" value="QSZ27878.1"/>
    <property type="molecule type" value="Genomic_DNA"/>
</dbReference>
<dbReference type="NCBIfam" id="TIGR00254">
    <property type="entry name" value="GGDEF"/>
    <property type="match status" value="1"/>
</dbReference>
<evidence type="ECO:0000256" key="1">
    <source>
        <dbReference type="ARBA" id="ARBA00018672"/>
    </source>
</evidence>
<feature type="domain" description="Response regulatory" evidence="5">
    <location>
        <begin position="5"/>
        <end position="121"/>
    </location>
</feature>
<dbReference type="InterPro" id="IPR029787">
    <property type="entry name" value="Nucleotide_cyclase"/>
</dbReference>
<dbReference type="InterPro" id="IPR011006">
    <property type="entry name" value="CheY-like_superfamily"/>
</dbReference>
<dbReference type="InterPro" id="IPR000160">
    <property type="entry name" value="GGDEF_dom"/>
</dbReference>
<dbReference type="Pfam" id="PF00072">
    <property type="entry name" value="Response_reg"/>
    <property type="match status" value="1"/>
</dbReference>
<dbReference type="PROSITE" id="PS50887">
    <property type="entry name" value="GGDEF"/>
    <property type="match status" value="1"/>
</dbReference>
<feature type="domain" description="GGDEF" evidence="6">
    <location>
        <begin position="154"/>
        <end position="308"/>
    </location>
</feature>
<dbReference type="PANTHER" id="PTHR44591">
    <property type="entry name" value="STRESS RESPONSE REGULATOR PROTEIN 1"/>
    <property type="match status" value="1"/>
</dbReference>
<dbReference type="InterPro" id="IPR050595">
    <property type="entry name" value="Bact_response_regulator"/>
</dbReference>
<dbReference type="CDD" id="cd01949">
    <property type="entry name" value="GGDEF"/>
    <property type="match status" value="1"/>
</dbReference>
<evidence type="ECO:0000256" key="4">
    <source>
        <dbReference type="PROSITE-ProRule" id="PRU00169"/>
    </source>
</evidence>